<evidence type="ECO:0000313" key="3">
    <source>
        <dbReference type="EMBL" id="MEQ2208797.1"/>
    </source>
</evidence>
<evidence type="ECO:0000313" key="4">
    <source>
        <dbReference type="Proteomes" id="UP001434883"/>
    </source>
</evidence>
<dbReference type="InterPro" id="IPR035899">
    <property type="entry name" value="DBL_dom_sf"/>
</dbReference>
<feature type="domain" description="DH" evidence="2">
    <location>
        <begin position="77"/>
        <end position="148"/>
    </location>
</feature>
<name>A0ABV0RMC0_9TELE</name>
<sequence length="148" mass="16467">EWKDGLASPEDLSPDSLKPPGFMTASPADFTSLPYTQDTQSTGVPPDDSESILMDDTSSQWSAVADTEEERRSALEKSMYVLQELIETEKYYVADLGLIVEVNLTVCTDIHPPTLSKRTPNPNHRNPFTSLHTLVCFHPTVFSPKQIL</sequence>
<dbReference type="Proteomes" id="UP001434883">
    <property type="component" value="Unassembled WGS sequence"/>
</dbReference>
<evidence type="ECO:0000259" key="2">
    <source>
        <dbReference type="PROSITE" id="PS50010"/>
    </source>
</evidence>
<reference evidence="3 4" key="1">
    <citation type="submission" date="2021-06" db="EMBL/GenBank/DDBJ databases">
        <authorList>
            <person name="Palmer J.M."/>
        </authorList>
    </citation>
    <scope>NUCLEOTIDE SEQUENCE [LARGE SCALE GENOMIC DNA]</scope>
    <source>
        <strain evidence="3 4">XC_2019</strain>
        <tissue evidence="3">Muscle</tissue>
    </source>
</reference>
<dbReference type="Gene3D" id="1.20.900.10">
    <property type="entry name" value="Dbl homology (DH) domain"/>
    <property type="match status" value="1"/>
</dbReference>
<proteinExistence type="predicted"/>
<organism evidence="3 4">
    <name type="scientific">Xenoophorus captivus</name>
    <dbReference type="NCBI Taxonomy" id="1517983"/>
    <lineage>
        <taxon>Eukaryota</taxon>
        <taxon>Metazoa</taxon>
        <taxon>Chordata</taxon>
        <taxon>Craniata</taxon>
        <taxon>Vertebrata</taxon>
        <taxon>Euteleostomi</taxon>
        <taxon>Actinopterygii</taxon>
        <taxon>Neopterygii</taxon>
        <taxon>Teleostei</taxon>
        <taxon>Neoteleostei</taxon>
        <taxon>Acanthomorphata</taxon>
        <taxon>Ovalentaria</taxon>
        <taxon>Atherinomorphae</taxon>
        <taxon>Cyprinodontiformes</taxon>
        <taxon>Goodeidae</taxon>
        <taxon>Xenoophorus</taxon>
    </lineage>
</organism>
<keyword evidence="4" id="KW-1185">Reference proteome</keyword>
<dbReference type="PROSITE" id="PS50010">
    <property type="entry name" value="DH_2"/>
    <property type="match status" value="1"/>
</dbReference>
<accession>A0ABV0RMC0</accession>
<gene>
    <name evidence="3" type="ORF">XENOCAPTIV_015211</name>
</gene>
<feature type="non-terminal residue" evidence="3">
    <location>
        <position position="1"/>
    </location>
</feature>
<dbReference type="EMBL" id="JAHRIN010050727">
    <property type="protein sequence ID" value="MEQ2208797.1"/>
    <property type="molecule type" value="Genomic_DNA"/>
</dbReference>
<protein>
    <recommendedName>
        <fullName evidence="2">DH domain-containing protein</fullName>
    </recommendedName>
</protein>
<dbReference type="SUPFAM" id="SSF48065">
    <property type="entry name" value="DBL homology domain (DH-domain)"/>
    <property type="match status" value="1"/>
</dbReference>
<feature type="compositionally biased region" description="Polar residues" evidence="1">
    <location>
        <begin position="33"/>
        <end position="43"/>
    </location>
</feature>
<feature type="region of interest" description="Disordered" evidence="1">
    <location>
        <begin position="1"/>
        <end position="65"/>
    </location>
</feature>
<comment type="caution">
    <text evidence="3">The sequence shown here is derived from an EMBL/GenBank/DDBJ whole genome shotgun (WGS) entry which is preliminary data.</text>
</comment>
<dbReference type="InterPro" id="IPR000219">
    <property type="entry name" value="DH_dom"/>
</dbReference>
<evidence type="ECO:0000256" key="1">
    <source>
        <dbReference type="SAM" id="MobiDB-lite"/>
    </source>
</evidence>